<reference evidence="2" key="1">
    <citation type="submission" date="2015-10" db="EMBL/GenBank/DDBJ databases">
        <authorList>
            <person name="Regsiter A."/>
            <person name="william w."/>
        </authorList>
    </citation>
    <scope>NUCLEOTIDE SEQUENCE</scope>
    <source>
        <strain evidence="2">Montdore</strain>
    </source>
</reference>
<keyword evidence="3" id="KW-1185">Reference proteome</keyword>
<protein>
    <submittedName>
        <fullName evidence="2">Uncharacterized protein</fullName>
    </submittedName>
</protein>
<feature type="compositionally biased region" description="Pro residues" evidence="1">
    <location>
        <begin position="236"/>
        <end position="251"/>
    </location>
</feature>
<name>A0A292PPC7_9PEZI</name>
<dbReference type="AlphaFoldDB" id="A0A292PPC7"/>
<dbReference type="EMBL" id="LN891127">
    <property type="protein sequence ID" value="CUS08535.1"/>
    <property type="molecule type" value="Genomic_DNA"/>
</dbReference>
<feature type="compositionally biased region" description="Low complexity" evidence="1">
    <location>
        <begin position="291"/>
        <end position="311"/>
    </location>
</feature>
<feature type="compositionally biased region" description="Basic and acidic residues" evidence="1">
    <location>
        <begin position="363"/>
        <end position="378"/>
    </location>
</feature>
<gene>
    <name evidence="2" type="ORF">GSTUAT00007378001</name>
</gene>
<evidence type="ECO:0000313" key="2">
    <source>
        <dbReference type="EMBL" id="CUS08535.1"/>
    </source>
</evidence>
<proteinExistence type="predicted"/>
<feature type="compositionally biased region" description="Gly residues" evidence="1">
    <location>
        <begin position="328"/>
        <end position="341"/>
    </location>
</feature>
<feature type="region of interest" description="Disordered" evidence="1">
    <location>
        <begin position="327"/>
        <end position="378"/>
    </location>
</feature>
<feature type="compositionally biased region" description="Low complexity" evidence="1">
    <location>
        <begin position="342"/>
        <end position="357"/>
    </location>
</feature>
<sequence length="378" mass="42232">MPALLLPDTAAPFAPRSSPTVVLNTTVDPWLTATLKRINRIKRPLNSVPQHVKCLTETLSQDSAIWNLCSLMIPRAPEAELEKHDHPLLDALFRYQLLHIQAYVVHIDLVMSNEIAYKLSPETIKELIEYHKDIYLIDQKSCTWHWTEKESQVKRLHEEFVQTVNKFVYRTDAIALEGMEDDGAGELLCGRSDEVRGLILGFFLPLLPPPPRIVDVVRVPPPLLPSSPGAANWWSPTPPPPPPSLPPPPPVEAWRVLPSSPDTDSPPTTNTAPYTSSWGAMGMPEVPSMNSPAQHHQQQYSSQPPSHQLPLTQLPLPSLVAQQCSTGSGFGGFGWDRGGGQQEQRQQQQQGQQQVQGDMTETGFHEWRGGERHGRNWE</sequence>
<evidence type="ECO:0000256" key="1">
    <source>
        <dbReference type="SAM" id="MobiDB-lite"/>
    </source>
</evidence>
<feature type="compositionally biased region" description="Low complexity" evidence="1">
    <location>
        <begin position="258"/>
        <end position="269"/>
    </location>
</feature>
<evidence type="ECO:0000313" key="3">
    <source>
        <dbReference type="Proteomes" id="UP001412239"/>
    </source>
</evidence>
<dbReference type="Proteomes" id="UP001412239">
    <property type="component" value="Unassembled WGS sequence"/>
</dbReference>
<feature type="region of interest" description="Disordered" evidence="1">
    <location>
        <begin position="234"/>
        <end position="311"/>
    </location>
</feature>
<accession>A0A292PPC7</accession>
<organism evidence="2 3">
    <name type="scientific">Tuber aestivum</name>
    <name type="common">summer truffle</name>
    <dbReference type="NCBI Taxonomy" id="59557"/>
    <lineage>
        <taxon>Eukaryota</taxon>
        <taxon>Fungi</taxon>
        <taxon>Dikarya</taxon>
        <taxon>Ascomycota</taxon>
        <taxon>Pezizomycotina</taxon>
        <taxon>Pezizomycetes</taxon>
        <taxon>Pezizales</taxon>
        <taxon>Tuberaceae</taxon>
        <taxon>Tuber</taxon>
    </lineage>
</organism>